<dbReference type="AlphaFoldDB" id="A0A1Y2HT89"/>
<protein>
    <submittedName>
        <fullName evidence="2">Uncharacterized protein</fullName>
    </submittedName>
</protein>
<sequence length="561" mass="57406">MQLPAIDLAGRLGGGAGGARNRSDANPPGSGGANQLPIRNVRVNIGEDTPNVDIQSTVDLPSAAVPFNFDINVPVNLGIDMGSAQFAQVSVPSRLTRQATEAGSIDVAVGVQLSNEPQTQDSVAAFANQLFATGGNGNDRQGGGGGNAPAVIVRGIQLGGIQTFSQLPVLQVSANEVQQILASRVGGGGNGNGNNGGNGGGLDLNRIAQLVSGVTLAPSDTEPALNFASTVNVPGALPFIQSINLPQIQANLDVNGIPITQLSVNGARDIRGDQASQVPLQAKLLFDTSDQVQRQVSELPINQQAVFNAGGGGVRVGGIRTFERVRIQQQINVADLIARSGGGGRGAGNGQQQPPSSPGNGAPAFDLQSLVKINSVTTANDAPAVNIDSQVAIPEQLTQPLANVLRSASLGAIQVGLAAQNADFMSLQVGNVVIDPSNRNPVPAPVSVQFDNSQQARQGISNFVNSIRRQQTIGQVPLAVRGVQFGSASAPITTFSQISLALPVEAALAQVNQGQGQGQGGGNQGFQDPVAATLANVIRNLGGGRVEIQRANIEQSSTRHS</sequence>
<evidence type="ECO:0000256" key="1">
    <source>
        <dbReference type="SAM" id="MobiDB-lite"/>
    </source>
</evidence>
<keyword evidence="3" id="KW-1185">Reference proteome</keyword>
<comment type="caution">
    <text evidence="2">The sequence shown here is derived from an EMBL/GenBank/DDBJ whole genome shotgun (WGS) entry which is preliminary data.</text>
</comment>
<reference evidence="2 3" key="1">
    <citation type="submission" date="2016-07" db="EMBL/GenBank/DDBJ databases">
        <title>Pervasive Adenine N6-methylation of Active Genes in Fungi.</title>
        <authorList>
            <consortium name="DOE Joint Genome Institute"/>
            <person name="Mondo S.J."/>
            <person name="Dannebaum R.O."/>
            <person name="Kuo R.C."/>
            <person name="Labutti K."/>
            <person name="Haridas S."/>
            <person name="Kuo A."/>
            <person name="Salamov A."/>
            <person name="Ahrendt S.R."/>
            <person name="Lipzen A."/>
            <person name="Sullivan W."/>
            <person name="Andreopoulos W.B."/>
            <person name="Clum A."/>
            <person name="Lindquist E."/>
            <person name="Daum C."/>
            <person name="Ramamoorthy G.K."/>
            <person name="Gryganskyi A."/>
            <person name="Culley D."/>
            <person name="Magnuson J.K."/>
            <person name="James T.Y."/>
            <person name="O'Malley M.A."/>
            <person name="Stajich J.E."/>
            <person name="Spatafora J.W."/>
            <person name="Visel A."/>
            <person name="Grigoriev I.V."/>
        </authorList>
    </citation>
    <scope>NUCLEOTIDE SEQUENCE [LARGE SCALE GENOMIC DNA]</scope>
    <source>
        <strain evidence="2 3">PL171</strain>
    </source>
</reference>
<dbReference type="EMBL" id="MCFL01000011">
    <property type="protein sequence ID" value="ORZ37795.1"/>
    <property type="molecule type" value="Genomic_DNA"/>
</dbReference>
<feature type="region of interest" description="Disordered" evidence="1">
    <location>
        <begin position="342"/>
        <end position="364"/>
    </location>
</feature>
<dbReference type="Proteomes" id="UP000193411">
    <property type="component" value="Unassembled WGS sequence"/>
</dbReference>
<evidence type="ECO:0000313" key="3">
    <source>
        <dbReference type="Proteomes" id="UP000193411"/>
    </source>
</evidence>
<gene>
    <name evidence="2" type="ORF">BCR44DRAFT_1025654</name>
</gene>
<organism evidence="2 3">
    <name type="scientific">Catenaria anguillulae PL171</name>
    <dbReference type="NCBI Taxonomy" id="765915"/>
    <lineage>
        <taxon>Eukaryota</taxon>
        <taxon>Fungi</taxon>
        <taxon>Fungi incertae sedis</taxon>
        <taxon>Blastocladiomycota</taxon>
        <taxon>Blastocladiomycetes</taxon>
        <taxon>Blastocladiales</taxon>
        <taxon>Catenariaceae</taxon>
        <taxon>Catenaria</taxon>
    </lineage>
</organism>
<evidence type="ECO:0000313" key="2">
    <source>
        <dbReference type="EMBL" id="ORZ37795.1"/>
    </source>
</evidence>
<feature type="region of interest" description="Disordered" evidence="1">
    <location>
        <begin position="12"/>
        <end position="37"/>
    </location>
</feature>
<name>A0A1Y2HT89_9FUNG</name>
<proteinExistence type="predicted"/>
<accession>A0A1Y2HT89</accession>